<comment type="caution">
    <text evidence="1">The sequence shown here is derived from an EMBL/GenBank/DDBJ whole genome shotgun (WGS) entry which is preliminary data.</text>
</comment>
<dbReference type="SUPFAM" id="SSF55961">
    <property type="entry name" value="Bet v1-like"/>
    <property type="match status" value="1"/>
</dbReference>
<dbReference type="Pfam" id="PF10604">
    <property type="entry name" value="Polyketide_cyc2"/>
    <property type="match status" value="1"/>
</dbReference>
<dbReference type="Proteomes" id="UP001596175">
    <property type="component" value="Unassembled WGS sequence"/>
</dbReference>
<gene>
    <name evidence="1" type="ORF">ACFPK1_01150</name>
</gene>
<dbReference type="PANTHER" id="PTHR39332:SF7">
    <property type="entry name" value="SRPBCC FAMILY PROTEIN"/>
    <property type="match status" value="1"/>
</dbReference>
<dbReference type="PANTHER" id="PTHR39332">
    <property type="entry name" value="BLL4707 PROTEIN"/>
    <property type="match status" value="1"/>
</dbReference>
<dbReference type="Gene3D" id="3.30.530.20">
    <property type="match status" value="1"/>
</dbReference>
<evidence type="ECO:0000313" key="1">
    <source>
        <dbReference type="EMBL" id="MFC5136824.1"/>
    </source>
</evidence>
<dbReference type="InterPro" id="IPR019587">
    <property type="entry name" value="Polyketide_cyclase/dehydratase"/>
</dbReference>
<protein>
    <submittedName>
        <fullName evidence="1">SRPBCC family protein</fullName>
    </submittedName>
</protein>
<accession>A0ABV9Z8D5</accession>
<organism evidence="1 2">
    <name type="scientific">Actinomycetospora rhizophila</name>
    <dbReference type="NCBI Taxonomy" id="1416876"/>
    <lineage>
        <taxon>Bacteria</taxon>
        <taxon>Bacillati</taxon>
        <taxon>Actinomycetota</taxon>
        <taxon>Actinomycetes</taxon>
        <taxon>Pseudonocardiales</taxon>
        <taxon>Pseudonocardiaceae</taxon>
        <taxon>Actinomycetospora</taxon>
    </lineage>
</organism>
<reference evidence="2" key="1">
    <citation type="journal article" date="2019" name="Int. J. Syst. Evol. Microbiol.">
        <title>The Global Catalogue of Microorganisms (GCM) 10K type strain sequencing project: providing services to taxonomists for standard genome sequencing and annotation.</title>
        <authorList>
            <consortium name="The Broad Institute Genomics Platform"/>
            <consortium name="The Broad Institute Genome Sequencing Center for Infectious Disease"/>
            <person name="Wu L."/>
            <person name="Ma J."/>
        </authorList>
    </citation>
    <scope>NUCLEOTIDE SEQUENCE [LARGE SCALE GENOMIC DNA]</scope>
    <source>
        <strain evidence="2">XZYJ18</strain>
    </source>
</reference>
<evidence type="ECO:0000313" key="2">
    <source>
        <dbReference type="Proteomes" id="UP001596175"/>
    </source>
</evidence>
<dbReference type="CDD" id="cd07821">
    <property type="entry name" value="PYR_PYL_RCAR_like"/>
    <property type="match status" value="1"/>
</dbReference>
<name>A0ABV9Z8D5_9PSEU</name>
<keyword evidence="2" id="KW-1185">Reference proteome</keyword>
<sequence length="147" mass="16049">MPDVLASAVVPADPDTVWRVVRDFDGLPTWHPAISVSELEGDPRTDQVGAVRRLTLGDGGIVRESLVARDDRERRLTYAILECPFPVRDYRSTIRVHPVTSTGESFVAWSVLFDCDLADAERLSALFAEDVFGSGLSGLIAHLSPTA</sequence>
<dbReference type="EMBL" id="JBHSKG010000001">
    <property type="protein sequence ID" value="MFC5136824.1"/>
    <property type="molecule type" value="Genomic_DNA"/>
</dbReference>
<dbReference type="RefSeq" id="WP_378019059.1">
    <property type="nucleotide sequence ID" value="NZ_JBHSKG010000001.1"/>
</dbReference>
<proteinExistence type="predicted"/>
<dbReference type="InterPro" id="IPR023393">
    <property type="entry name" value="START-like_dom_sf"/>
</dbReference>